<reference evidence="1 2" key="1">
    <citation type="submission" date="2019-02" db="EMBL/GenBank/DDBJ databases">
        <title>Deep-cultivation of Planctomycetes and their phenomic and genomic characterization uncovers novel biology.</title>
        <authorList>
            <person name="Wiegand S."/>
            <person name="Jogler M."/>
            <person name="Boedeker C."/>
            <person name="Pinto D."/>
            <person name="Vollmers J."/>
            <person name="Rivas-Marin E."/>
            <person name="Kohn T."/>
            <person name="Peeters S.H."/>
            <person name="Heuer A."/>
            <person name="Rast P."/>
            <person name="Oberbeckmann S."/>
            <person name="Bunk B."/>
            <person name="Jeske O."/>
            <person name="Meyerdierks A."/>
            <person name="Storesund J.E."/>
            <person name="Kallscheuer N."/>
            <person name="Luecker S."/>
            <person name="Lage O.M."/>
            <person name="Pohl T."/>
            <person name="Merkel B.J."/>
            <person name="Hornburger P."/>
            <person name="Mueller R.-W."/>
            <person name="Bruemmer F."/>
            <person name="Labrenz M."/>
            <person name="Spormann A.M."/>
            <person name="Op den Camp H."/>
            <person name="Overmann J."/>
            <person name="Amann R."/>
            <person name="Jetten M.S.M."/>
            <person name="Mascher T."/>
            <person name="Medema M.H."/>
            <person name="Devos D.P."/>
            <person name="Kaster A.-K."/>
            <person name="Ovreas L."/>
            <person name="Rohde M."/>
            <person name="Galperin M.Y."/>
            <person name="Jogler C."/>
        </authorList>
    </citation>
    <scope>NUCLEOTIDE SEQUENCE [LARGE SCALE GENOMIC DNA]</scope>
    <source>
        <strain evidence="1 2">Pla85_3_4</strain>
    </source>
</reference>
<name>A0A518DNM2_9BACT</name>
<evidence type="ECO:0000313" key="1">
    <source>
        <dbReference type="EMBL" id="QDU93438.1"/>
    </source>
</evidence>
<sequence>MKTLKQKMEESGLFQLSKSDAAAFCMACAERVRPVVKQLASPPTKAIYDKALEAGWSNLAHSGESHRIEKLMTALRTSDVTGEPTRRTFYVKEPLAALHHGLRAILFETPAKEAGAAWALSVGLARYCDYHLRKCDAPSPDYPLDELTCEDLENDGIEESLRILAACAGDPQKVREQLRPASQARCLTLQAALSRIDRAGGFGSK</sequence>
<gene>
    <name evidence="1" type="ORF">Pla8534_12180</name>
</gene>
<dbReference type="AlphaFoldDB" id="A0A518DNM2"/>
<dbReference type="KEGG" id="lcre:Pla8534_12180"/>
<organism evidence="1 2">
    <name type="scientific">Lignipirellula cremea</name>
    <dbReference type="NCBI Taxonomy" id="2528010"/>
    <lineage>
        <taxon>Bacteria</taxon>
        <taxon>Pseudomonadati</taxon>
        <taxon>Planctomycetota</taxon>
        <taxon>Planctomycetia</taxon>
        <taxon>Pirellulales</taxon>
        <taxon>Pirellulaceae</taxon>
        <taxon>Lignipirellula</taxon>
    </lineage>
</organism>
<evidence type="ECO:0000313" key="2">
    <source>
        <dbReference type="Proteomes" id="UP000317648"/>
    </source>
</evidence>
<protein>
    <submittedName>
        <fullName evidence="1">Uncharacterized protein</fullName>
    </submittedName>
</protein>
<keyword evidence="2" id="KW-1185">Reference proteome</keyword>
<dbReference type="EMBL" id="CP036433">
    <property type="protein sequence ID" value="QDU93438.1"/>
    <property type="molecule type" value="Genomic_DNA"/>
</dbReference>
<dbReference type="Proteomes" id="UP000317648">
    <property type="component" value="Chromosome"/>
</dbReference>
<accession>A0A518DNM2</accession>
<proteinExistence type="predicted"/>
<dbReference type="RefSeq" id="WP_145050245.1">
    <property type="nucleotide sequence ID" value="NZ_CP036433.1"/>
</dbReference>